<name>A0A177L2H1_9BACI</name>
<dbReference type="SUPFAM" id="SSF52266">
    <property type="entry name" value="SGNH hydrolase"/>
    <property type="match status" value="1"/>
</dbReference>
<dbReference type="Pfam" id="PF13472">
    <property type="entry name" value="Lipase_GDSL_2"/>
    <property type="match status" value="1"/>
</dbReference>
<dbReference type="AlphaFoldDB" id="A0A177L2H1"/>
<reference evidence="3 4" key="1">
    <citation type="submission" date="2016-01" db="EMBL/GenBank/DDBJ databases">
        <title>Investigation of taxonomic status of Bacillus aminovorans.</title>
        <authorList>
            <person name="Verma A."/>
            <person name="Pal Y."/>
            <person name="Krishnamurthi S."/>
        </authorList>
    </citation>
    <scope>NUCLEOTIDE SEQUENCE [LARGE SCALE GENOMIC DNA]</scope>
    <source>
        <strain evidence="3 4">DSM 4337</strain>
    </source>
</reference>
<feature type="transmembrane region" description="Helical" evidence="1">
    <location>
        <begin position="6"/>
        <end position="24"/>
    </location>
</feature>
<keyword evidence="1" id="KW-0812">Transmembrane</keyword>
<gene>
    <name evidence="3" type="ORF">AWH48_00040</name>
</gene>
<organism evidence="3 4">
    <name type="scientific">Domibacillus aminovorans</name>
    <dbReference type="NCBI Taxonomy" id="29332"/>
    <lineage>
        <taxon>Bacteria</taxon>
        <taxon>Bacillati</taxon>
        <taxon>Bacillota</taxon>
        <taxon>Bacilli</taxon>
        <taxon>Bacillales</taxon>
        <taxon>Bacillaceae</taxon>
        <taxon>Domibacillus</taxon>
    </lineage>
</organism>
<accession>A0A177L2H1</accession>
<comment type="caution">
    <text evidence="3">The sequence shown here is derived from an EMBL/GenBank/DDBJ whole genome shotgun (WGS) entry which is preliminary data.</text>
</comment>
<dbReference type="InterPro" id="IPR051532">
    <property type="entry name" value="Ester_Hydrolysis_Enzymes"/>
</dbReference>
<sequence length="277" mass="31608">MKVIGYVLSLLGVGVLGVSIWIYYPQYQIDKVKKETAAVSHTMASEHHISYTDYYRSVDKPILHHLALGDSIIKGFGASSNENLVRSFSLNLEEDIQKEVLYENEGINEITSEELNELVQKGEFDEKIKNADIVTINIGGNDILRLGFEEGFYEAIRSFDRLQTDFVHNLSSTMNRINELNPDATVLLLELYNPLDQENEFYSLADKILPKWNLKLYQLADKVDYALVIETADVINSEQPQYLSYDGVHPNARGYNAIAEQMLIQLKNDTRTLIEQH</sequence>
<keyword evidence="1" id="KW-1133">Transmembrane helix</keyword>
<evidence type="ECO:0000313" key="4">
    <source>
        <dbReference type="Proteomes" id="UP000077271"/>
    </source>
</evidence>
<feature type="domain" description="SGNH hydrolase-type esterase" evidence="2">
    <location>
        <begin position="67"/>
        <end position="256"/>
    </location>
</feature>
<evidence type="ECO:0000313" key="3">
    <source>
        <dbReference type="EMBL" id="OAH59537.1"/>
    </source>
</evidence>
<dbReference type="OrthoDB" id="252349at2"/>
<dbReference type="PANTHER" id="PTHR30383">
    <property type="entry name" value="THIOESTERASE 1/PROTEASE 1/LYSOPHOSPHOLIPASE L1"/>
    <property type="match status" value="1"/>
</dbReference>
<protein>
    <recommendedName>
        <fullName evidence="2">SGNH hydrolase-type esterase domain-containing protein</fullName>
    </recommendedName>
</protein>
<evidence type="ECO:0000259" key="2">
    <source>
        <dbReference type="Pfam" id="PF13472"/>
    </source>
</evidence>
<dbReference type="InterPro" id="IPR013830">
    <property type="entry name" value="SGNH_hydro"/>
</dbReference>
<dbReference type="Proteomes" id="UP000077271">
    <property type="component" value="Unassembled WGS sequence"/>
</dbReference>
<dbReference type="GO" id="GO:0004622">
    <property type="term" value="F:phosphatidylcholine lysophospholipase activity"/>
    <property type="evidence" value="ECO:0007669"/>
    <property type="project" value="TreeGrafter"/>
</dbReference>
<evidence type="ECO:0000256" key="1">
    <source>
        <dbReference type="SAM" id="Phobius"/>
    </source>
</evidence>
<dbReference type="Gene3D" id="3.40.50.1110">
    <property type="entry name" value="SGNH hydrolase"/>
    <property type="match status" value="1"/>
</dbReference>
<dbReference type="PANTHER" id="PTHR30383:SF27">
    <property type="entry name" value="SPORE GERMINATION LIPASE LIPC"/>
    <property type="match status" value="1"/>
</dbReference>
<dbReference type="InterPro" id="IPR036514">
    <property type="entry name" value="SGNH_hydro_sf"/>
</dbReference>
<dbReference type="RefSeq" id="WP_018392106.1">
    <property type="nucleotide sequence ID" value="NZ_LQWZ01000001.1"/>
</dbReference>
<proteinExistence type="predicted"/>
<keyword evidence="1" id="KW-0472">Membrane</keyword>
<dbReference type="EMBL" id="LQWZ01000001">
    <property type="protein sequence ID" value="OAH59537.1"/>
    <property type="molecule type" value="Genomic_DNA"/>
</dbReference>